<keyword evidence="2" id="KW-1185">Reference proteome</keyword>
<evidence type="ECO:0000313" key="1">
    <source>
        <dbReference type="EMBL" id="CAE8622288.1"/>
    </source>
</evidence>
<evidence type="ECO:0000313" key="2">
    <source>
        <dbReference type="Proteomes" id="UP000654075"/>
    </source>
</evidence>
<dbReference type="Proteomes" id="UP000654075">
    <property type="component" value="Unassembled WGS sequence"/>
</dbReference>
<comment type="caution">
    <text evidence="1">The sequence shown here is derived from an EMBL/GenBank/DDBJ whole genome shotgun (WGS) entry which is preliminary data.</text>
</comment>
<proteinExistence type="predicted"/>
<feature type="non-terminal residue" evidence="1">
    <location>
        <position position="1"/>
    </location>
</feature>
<gene>
    <name evidence="1" type="ORF">PGLA1383_LOCUS39743</name>
</gene>
<reference evidence="1" key="1">
    <citation type="submission" date="2021-02" db="EMBL/GenBank/DDBJ databases">
        <authorList>
            <person name="Dougan E. K."/>
            <person name="Rhodes N."/>
            <person name="Thang M."/>
            <person name="Chan C."/>
        </authorList>
    </citation>
    <scope>NUCLEOTIDE SEQUENCE</scope>
</reference>
<dbReference type="AlphaFoldDB" id="A0A813G6K2"/>
<name>A0A813G6K2_POLGL</name>
<sequence>MALEHLGLWLLYPREYRVVVAWFDREFGQLERVLSHGVSMVRTALGSCRMFSVLAAGYDVRCRVKSPQSLMKKLLEGREVKDLLGMELVIDPASSASLSGGFGIVALHTS</sequence>
<dbReference type="EMBL" id="CAJNNV010027943">
    <property type="protein sequence ID" value="CAE8622288.1"/>
    <property type="molecule type" value="Genomic_DNA"/>
</dbReference>
<protein>
    <submittedName>
        <fullName evidence="1">Uncharacterized protein</fullName>
    </submittedName>
</protein>
<organism evidence="1 2">
    <name type="scientific">Polarella glacialis</name>
    <name type="common">Dinoflagellate</name>
    <dbReference type="NCBI Taxonomy" id="89957"/>
    <lineage>
        <taxon>Eukaryota</taxon>
        <taxon>Sar</taxon>
        <taxon>Alveolata</taxon>
        <taxon>Dinophyceae</taxon>
        <taxon>Suessiales</taxon>
        <taxon>Suessiaceae</taxon>
        <taxon>Polarella</taxon>
    </lineage>
</organism>
<dbReference type="OrthoDB" id="419867at2759"/>
<accession>A0A813G6K2</accession>